<reference evidence="3 4" key="3">
    <citation type="journal article" date="2010" name="BMC Genomics">
        <title>Transcriptome sequencing and comparative analysis of cucumber flowers with different sex types.</title>
        <authorList>
            <person name="Guo S."/>
            <person name="Zheng Y."/>
            <person name="Joung J.G."/>
            <person name="Liu S."/>
            <person name="Zhang Z."/>
            <person name="Crasta O.R."/>
            <person name="Sobral B.W."/>
            <person name="Xu Y."/>
            <person name="Huang S."/>
            <person name="Fei Z."/>
        </authorList>
    </citation>
    <scope>NUCLEOTIDE SEQUENCE [LARGE SCALE GENOMIC DNA]</scope>
    <source>
        <strain evidence="4">cv. 9930</strain>
    </source>
</reference>
<reference evidence="3 4" key="1">
    <citation type="journal article" date="2009" name="Nat. Genet.">
        <title>The genome of the cucumber, Cucumis sativus L.</title>
        <authorList>
            <person name="Huang S."/>
            <person name="Li R."/>
            <person name="Zhang Z."/>
            <person name="Li L."/>
            <person name="Gu X."/>
            <person name="Fan W."/>
            <person name="Lucas W.J."/>
            <person name="Wang X."/>
            <person name="Xie B."/>
            <person name="Ni P."/>
            <person name="Ren Y."/>
            <person name="Zhu H."/>
            <person name="Li J."/>
            <person name="Lin K."/>
            <person name="Jin W."/>
            <person name="Fei Z."/>
            <person name="Li G."/>
            <person name="Staub J."/>
            <person name="Kilian A."/>
            <person name="van der Vossen E.A."/>
            <person name="Wu Y."/>
            <person name="Guo J."/>
            <person name="He J."/>
            <person name="Jia Z."/>
            <person name="Ren Y."/>
            <person name="Tian G."/>
            <person name="Lu Y."/>
            <person name="Ruan J."/>
            <person name="Qian W."/>
            <person name="Wang M."/>
            <person name="Huang Q."/>
            <person name="Li B."/>
            <person name="Xuan Z."/>
            <person name="Cao J."/>
            <person name="Asan"/>
            <person name="Wu Z."/>
            <person name="Zhang J."/>
            <person name="Cai Q."/>
            <person name="Bai Y."/>
            <person name="Zhao B."/>
            <person name="Han Y."/>
            <person name="Li Y."/>
            <person name="Li X."/>
            <person name="Wang S."/>
            <person name="Shi Q."/>
            <person name="Liu S."/>
            <person name="Cho W.K."/>
            <person name="Kim J.Y."/>
            <person name="Xu Y."/>
            <person name="Heller-Uszynska K."/>
            <person name="Miao H."/>
            <person name="Cheng Z."/>
            <person name="Zhang S."/>
            <person name="Wu J."/>
            <person name="Yang Y."/>
            <person name="Kang H."/>
            <person name="Li M."/>
            <person name="Liang H."/>
            <person name="Ren X."/>
            <person name="Shi Z."/>
            <person name="Wen M."/>
            <person name="Jian M."/>
            <person name="Yang H."/>
            <person name="Zhang G."/>
            <person name="Yang Z."/>
            <person name="Chen R."/>
            <person name="Liu S."/>
            <person name="Li J."/>
            <person name="Ma L."/>
            <person name="Liu H."/>
            <person name="Zhou Y."/>
            <person name="Zhao J."/>
            <person name="Fang X."/>
            <person name="Li G."/>
            <person name="Fang L."/>
            <person name="Li Y."/>
            <person name="Liu D."/>
            <person name="Zheng H."/>
            <person name="Zhang Y."/>
            <person name="Qin N."/>
            <person name="Li Z."/>
            <person name="Yang G."/>
            <person name="Yang S."/>
            <person name="Bolund L."/>
            <person name="Kristiansen K."/>
            <person name="Zheng H."/>
            <person name="Li S."/>
            <person name="Zhang X."/>
            <person name="Yang H."/>
            <person name="Wang J."/>
            <person name="Sun R."/>
            <person name="Zhang B."/>
            <person name="Jiang S."/>
            <person name="Wang J."/>
            <person name="Du Y."/>
            <person name="Li S."/>
        </authorList>
    </citation>
    <scope>NUCLEOTIDE SEQUENCE [LARGE SCALE GENOMIC DNA]</scope>
    <source>
        <strain evidence="4">cv. 9930</strain>
    </source>
</reference>
<evidence type="ECO:0000313" key="3">
    <source>
        <dbReference type="EMBL" id="KGN58794.1"/>
    </source>
</evidence>
<gene>
    <name evidence="3" type="ORF">Csa_3G732515</name>
</gene>
<organism evidence="3 4">
    <name type="scientific">Cucumis sativus</name>
    <name type="common">Cucumber</name>
    <dbReference type="NCBI Taxonomy" id="3659"/>
    <lineage>
        <taxon>Eukaryota</taxon>
        <taxon>Viridiplantae</taxon>
        <taxon>Streptophyta</taxon>
        <taxon>Embryophyta</taxon>
        <taxon>Tracheophyta</taxon>
        <taxon>Spermatophyta</taxon>
        <taxon>Magnoliopsida</taxon>
        <taxon>eudicotyledons</taxon>
        <taxon>Gunneridae</taxon>
        <taxon>Pentapetalae</taxon>
        <taxon>rosids</taxon>
        <taxon>fabids</taxon>
        <taxon>Cucurbitales</taxon>
        <taxon>Cucurbitaceae</taxon>
        <taxon>Benincaseae</taxon>
        <taxon>Cucumis</taxon>
    </lineage>
</organism>
<keyword evidence="2" id="KW-1133">Transmembrane helix</keyword>
<protein>
    <submittedName>
        <fullName evidence="3">Uncharacterized protein</fullName>
    </submittedName>
</protein>
<feature type="region of interest" description="Disordered" evidence="1">
    <location>
        <begin position="1"/>
        <end position="22"/>
    </location>
</feature>
<sequence>MDRGIFNDGKHGGHSWERSTDQIPVPGCSRFIEGITGIVKGHSASIERESRINIARASAKSIISNFRLGFSEMTSDWLLHRQCRRSTAVSLLLLLLLIPPFLQLLTEDRSSRPKASSSGWLLRV</sequence>
<dbReference type="EMBL" id="CM002924">
    <property type="protein sequence ID" value="KGN58794.1"/>
    <property type="molecule type" value="Genomic_DNA"/>
</dbReference>
<dbReference type="Gramene" id="KGN58794">
    <property type="protein sequence ID" value="KGN58794"/>
    <property type="gene ID" value="Csa_3G732515"/>
</dbReference>
<keyword evidence="4" id="KW-1185">Reference proteome</keyword>
<evidence type="ECO:0000313" key="4">
    <source>
        <dbReference type="Proteomes" id="UP000029981"/>
    </source>
</evidence>
<evidence type="ECO:0000256" key="2">
    <source>
        <dbReference type="SAM" id="Phobius"/>
    </source>
</evidence>
<reference evidence="3 4" key="4">
    <citation type="journal article" date="2011" name="BMC Genomics">
        <title>RNA-Seq improves annotation of protein-coding genes in the cucumber genome.</title>
        <authorList>
            <person name="Li Z."/>
            <person name="Zhang Z."/>
            <person name="Yan P."/>
            <person name="Huang S."/>
            <person name="Fei Z."/>
            <person name="Lin K."/>
        </authorList>
    </citation>
    <scope>NUCLEOTIDE SEQUENCE [LARGE SCALE GENOMIC DNA]</scope>
    <source>
        <strain evidence="4">cv. 9930</strain>
    </source>
</reference>
<dbReference type="Proteomes" id="UP000029981">
    <property type="component" value="Chromosome 3"/>
</dbReference>
<reference evidence="3 4" key="2">
    <citation type="journal article" date="2009" name="PLoS ONE">
        <title>An integrated genetic and cytogenetic map of the cucumber genome.</title>
        <authorList>
            <person name="Ren Y."/>
            <person name="Zhang Z."/>
            <person name="Liu J."/>
            <person name="Staub J.E."/>
            <person name="Han Y."/>
            <person name="Cheng Z."/>
            <person name="Li X."/>
            <person name="Lu J."/>
            <person name="Miao H."/>
            <person name="Kang H."/>
            <person name="Xie B."/>
            <person name="Gu X."/>
            <person name="Wang X."/>
            <person name="Du Y."/>
            <person name="Jin W."/>
            <person name="Huang S."/>
        </authorList>
    </citation>
    <scope>NUCLEOTIDE SEQUENCE [LARGE SCALE GENOMIC DNA]</scope>
    <source>
        <strain evidence="4">cv. 9930</strain>
    </source>
</reference>
<accession>A0A0A0LCW8</accession>
<feature type="compositionally biased region" description="Basic and acidic residues" evidence="1">
    <location>
        <begin position="1"/>
        <end position="20"/>
    </location>
</feature>
<keyword evidence="2" id="KW-0812">Transmembrane</keyword>
<evidence type="ECO:0000256" key="1">
    <source>
        <dbReference type="SAM" id="MobiDB-lite"/>
    </source>
</evidence>
<proteinExistence type="predicted"/>
<keyword evidence="2" id="KW-0472">Membrane</keyword>
<feature type="transmembrane region" description="Helical" evidence="2">
    <location>
        <begin position="88"/>
        <end position="106"/>
    </location>
</feature>
<dbReference type="AlphaFoldDB" id="A0A0A0LCW8"/>
<name>A0A0A0LCW8_CUCSA</name>